<dbReference type="EMBL" id="BAAADN010000005">
    <property type="protein sequence ID" value="GAA0451789.1"/>
    <property type="molecule type" value="Genomic_DNA"/>
</dbReference>
<accession>A0AAV3SCF9</accession>
<organism evidence="1 4">
    <name type="scientific">Halococcus dombrowskii</name>
    <dbReference type="NCBI Taxonomy" id="179637"/>
    <lineage>
        <taxon>Archaea</taxon>
        <taxon>Methanobacteriati</taxon>
        <taxon>Methanobacteriota</taxon>
        <taxon>Stenosarchaea group</taxon>
        <taxon>Halobacteria</taxon>
        <taxon>Halobacteriales</taxon>
        <taxon>Halococcaceae</taxon>
        <taxon>Halococcus</taxon>
    </lineage>
</organism>
<evidence type="ECO:0000313" key="4">
    <source>
        <dbReference type="Proteomes" id="UP001500962"/>
    </source>
</evidence>
<name>A0AAV3SCF9_HALDO</name>
<protein>
    <submittedName>
        <fullName evidence="1">Uncharacterized protein</fullName>
    </submittedName>
</protein>
<proteinExistence type="predicted"/>
<geneLocation type="plasmid" evidence="2 3">
    <name>unnamed1</name>
</geneLocation>
<evidence type="ECO:0000313" key="3">
    <source>
        <dbReference type="Proteomes" id="UP000830542"/>
    </source>
</evidence>
<reference evidence="1" key="1">
    <citation type="journal article" date="2014" name="Int. J. Syst. Evol. Microbiol.">
        <title>Complete genome sequence of Corynebacterium casei LMG S-19264T (=DSM 44701T), isolated from a smear-ripened cheese.</title>
        <authorList>
            <consortium name="US DOE Joint Genome Institute (JGI-PGF)"/>
            <person name="Walter F."/>
            <person name="Albersmeier A."/>
            <person name="Kalinowski J."/>
            <person name="Ruckert C."/>
        </authorList>
    </citation>
    <scope>NUCLEOTIDE SEQUENCE</scope>
    <source>
        <strain evidence="1">JCM 12289</strain>
    </source>
</reference>
<dbReference type="GeneID" id="71763259"/>
<reference evidence="1" key="3">
    <citation type="submission" date="2023-12" db="EMBL/GenBank/DDBJ databases">
        <authorList>
            <person name="Sun Q."/>
            <person name="Inoue M."/>
        </authorList>
    </citation>
    <scope>NUCLEOTIDE SEQUENCE</scope>
    <source>
        <strain evidence="1">JCM 12289</strain>
    </source>
</reference>
<dbReference type="RefSeq" id="WP_244705427.1">
    <property type="nucleotide sequence ID" value="NZ_BAAADN010000005.1"/>
</dbReference>
<evidence type="ECO:0000313" key="1">
    <source>
        <dbReference type="EMBL" id="GAA0451789.1"/>
    </source>
</evidence>
<dbReference type="Proteomes" id="UP000830542">
    <property type="component" value="Plasmid unnamed1"/>
</dbReference>
<dbReference type="EMBL" id="CP095006">
    <property type="protein sequence ID" value="UOO96578.1"/>
    <property type="molecule type" value="Genomic_DNA"/>
</dbReference>
<keyword evidence="3" id="KW-1185">Reference proteome</keyword>
<reference evidence="2" key="2">
    <citation type="submission" date="2022-04" db="EMBL/GenBank/DDBJ databases">
        <title>Sequencing and genomic assembly of Halococcus dombrowskii.</title>
        <authorList>
            <person name="Lim S.W."/>
            <person name="MacLea K.S."/>
        </authorList>
    </citation>
    <scope>NUCLEOTIDE SEQUENCE</scope>
    <source>
        <strain evidence="2">H4</strain>
        <plasmid evidence="2">unnamed1</plasmid>
    </source>
</reference>
<evidence type="ECO:0000313" key="2">
    <source>
        <dbReference type="EMBL" id="UOO96578.1"/>
    </source>
</evidence>
<dbReference type="KEGG" id="hdo:MUK72_15385"/>
<keyword evidence="2" id="KW-0614">Plasmid</keyword>
<dbReference type="AlphaFoldDB" id="A0AAV3SCF9"/>
<sequence>MTENQPDRDLYLELLDECYGTVRGTTIEGVDEIAEYAVEKRCNEAVGEHEVIGNVEKPRTNAAIIAVSTRTEDVIADTSGHNSAELFAELAPAEHLAELAHQVAKYDLIERVLDEQSEDTHQ</sequence>
<dbReference type="Proteomes" id="UP001500962">
    <property type="component" value="Unassembled WGS sequence"/>
</dbReference>
<gene>
    <name evidence="1" type="ORF">GCM10008985_04320</name>
    <name evidence="2" type="ORF">MUK72_15385</name>
</gene>